<evidence type="ECO:0000256" key="2">
    <source>
        <dbReference type="ARBA" id="ARBA00023012"/>
    </source>
</evidence>
<dbReference type="InterPro" id="IPR058852">
    <property type="entry name" value="HTH_77"/>
</dbReference>
<dbReference type="CDD" id="cd15831">
    <property type="entry name" value="BTAD"/>
    <property type="match status" value="1"/>
</dbReference>
<evidence type="ECO:0000256" key="4">
    <source>
        <dbReference type="PROSITE-ProRule" id="PRU01091"/>
    </source>
</evidence>
<keyword evidence="2" id="KW-0902">Two-component regulatory system</keyword>
<dbReference type="SUPFAM" id="SSF52540">
    <property type="entry name" value="P-loop containing nucleoside triphosphate hydrolases"/>
    <property type="match status" value="1"/>
</dbReference>
<name>A0AAU2JJK7_9ACTN</name>
<dbReference type="GO" id="GO:0000160">
    <property type="term" value="P:phosphorelay signal transduction system"/>
    <property type="evidence" value="ECO:0007669"/>
    <property type="project" value="UniProtKB-KW"/>
</dbReference>
<dbReference type="Gene3D" id="1.10.10.10">
    <property type="entry name" value="Winged helix-like DNA-binding domain superfamily/Winged helix DNA-binding domain"/>
    <property type="match status" value="1"/>
</dbReference>
<evidence type="ECO:0000256" key="1">
    <source>
        <dbReference type="ARBA" id="ARBA00005820"/>
    </source>
</evidence>
<reference evidence="7" key="1">
    <citation type="submission" date="2022-10" db="EMBL/GenBank/DDBJ databases">
        <title>The complete genomes of actinobacterial strains from the NBC collection.</title>
        <authorList>
            <person name="Joergensen T.S."/>
            <person name="Alvarez Arevalo M."/>
            <person name="Sterndorff E.B."/>
            <person name="Faurdal D."/>
            <person name="Vuksanovic O."/>
            <person name="Mourched A.-S."/>
            <person name="Charusanti P."/>
            <person name="Shaw S."/>
            <person name="Blin K."/>
            <person name="Weber T."/>
        </authorList>
    </citation>
    <scope>NUCLEOTIDE SEQUENCE</scope>
    <source>
        <strain evidence="7">NBC_00049</strain>
    </source>
</reference>
<dbReference type="PROSITE" id="PS51755">
    <property type="entry name" value="OMPR_PHOB"/>
    <property type="match status" value="1"/>
</dbReference>
<dbReference type="Pfam" id="PF03704">
    <property type="entry name" value="BTAD"/>
    <property type="match status" value="1"/>
</dbReference>
<dbReference type="PANTHER" id="PTHR47691:SF3">
    <property type="entry name" value="HTH-TYPE TRANSCRIPTIONAL REGULATOR RV0890C-RELATED"/>
    <property type="match status" value="1"/>
</dbReference>
<dbReference type="Gene3D" id="1.25.40.10">
    <property type="entry name" value="Tetratricopeptide repeat domain"/>
    <property type="match status" value="2"/>
</dbReference>
<protein>
    <submittedName>
        <fullName evidence="7">Winged helix-turn-helix domain-containing protein</fullName>
    </submittedName>
</protein>
<feature type="region of interest" description="Disordered" evidence="5">
    <location>
        <begin position="274"/>
        <end position="295"/>
    </location>
</feature>
<dbReference type="InterPro" id="IPR016032">
    <property type="entry name" value="Sig_transdc_resp-reg_C-effctor"/>
</dbReference>
<dbReference type="SUPFAM" id="SSF48452">
    <property type="entry name" value="TPR-like"/>
    <property type="match status" value="3"/>
</dbReference>
<dbReference type="PRINTS" id="PR00364">
    <property type="entry name" value="DISEASERSIST"/>
</dbReference>
<dbReference type="SMART" id="SM00862">
    <property type="entry name" value="Trans_reg_C"/>
    <property type="match status" value="1"/>
</dbReference>
<dbReference type="InterPro" id="IPR027417">
    <property type="entry name" value="P-loop_NTPase"/>
</dbReference>
<dbReference type="Pfam" id="PF00486">
    <property type="entry name" value="Trans_reg_C"/>
    <property type="match status" value="1"/>
</dbReference>
<keyword evidence="3 4" id="KW-0238">DNA-binding</keyword>
<dbReference type="PANTHER" id="PTHR47691">
    <property type="entry name" value="REGULATOR-RELATED"/>
    <property type="match status" value="1"/>
</dbReference>
<sequence length="1095" mass="115501">MRFGVLGQLSVWTAGGISVRVPELKVRTLLASLLVDAGRPVSAHRLIDDLWGEEQPGNPLRALQAKVSQLRRVLDEAEPGARDLVASRAPGYALDAPRDAFDSATFTALAARARASADPGVRAALFAEALAVWRGPAFADFAEESFTRAAANRLEEERLVVREEQAEARLELGEHALLVGELAELVERHPLRERLRAVQLSALYRAGRQSEALAGYEDLRSRLADDLGLDPSPALVALQQAILTQDPRLEAPPARLPAAVSAAAPAAVPAPVETAAPVAPPAPPAPPAHTGEAAGRTNLPAALSPLVGRDHDVAAVRELAATRRLVTLTGPGGVGKTRLAVESAAGLTGMFPDGVWLVELAGSTGEVADATAVALGIRDDAVWGGPPTARLRGSGERLAGALRERALLLVLDNCEHVVDEVAALVELLLRTAPGLRILTTSQEPMALAGETLWNVPALELPSAVALFTARATATAPGFVLTDENRKTVEAICRRLDGIPLALELAATRVRALGVVRLLDRLDDRFRLLSSGQRGAPARQQTLRAVIDWSWHLLTAPEQAVLRRLAVHGEGCTLEAAEEVCAGDGVDPADVLDLLVRLVDRSLVAQAPGPAGPRYRLLESVAAYCTERLDEAGESRSTQARHLTHHLDLAEEGAPQLRAAGQRTWLERLDAEAANFRTAFDHALSTGEAEAALRLVCALAWYWVLRGRIGEGERSLRAALAAPGDAPAELRARTAVWHTGFAIMAGDGVGRTERIHRVLDTYEECGDRGGLAWACWFLAHSLCGTGDIAHGRELTDRALEGFLALDDRWGTAAALADRAIQHLLTGDLGGTARDGARSAGLFRELGDGAARLWTVHPLASLAEIHGDYAESARLQREGLETAEHLGLATQAADLLSGLGRSALLTGDLEAARDLHERARRRAAEQGFTAGEINAELGLGLGARRAGDLAGAERHMRRVLDWHRSVGLDGANALMLAELGYTAELGGDAPAALALQEQGLAIARIVGDPRALALALEGLAGALARAGRSAPAAALLGAADAARRSTGAPLPAAERGDVDRTAAAARAALGGGRFDTEFARGAALPAETAYERIIERA</sequence>
<organism evidence="7">
    <name type="scientific">Streptomyces sp. NBC_00049</name>
    <dbReference type="NCBI Taxonomy" id="2903617"/>
    <lineage>
        <taxon>Bacteria</taxon>
        <taxon>Bacillati</taxon>
        <taxon>Actinomycetota</taxon>
        <taxon>Actinomycetes</taxon>
        <taxon>Kitasatosporales</taxon>
        <taxon>Streptomycetaceae</taxon>
        <taxon>Streptomyces</taxon>
    </lineage>
</organism>
<dbReference type="SMART" id="SM01043">
    <property type="entry name" value="BTAD"/>
    <property type="match status" value="1"/>
</dbReference>
<dbReference type="Pfam" id="PF25872">
    <property type="entry name" value="HTH_77"/>
    <property type="match status" value="1"/>
</dbReference>
<dbReference type="InterPro" id="IPR036388">
    <property type="entry name" value="WH-like_DNA-bd_sf"/>
</dbReference>
<gene>
    <name evidence="7" type="ORF">OG327_00470</name>
</gene>
<feature type="DNA-binding region" description="OmpR/PhoB-type" evidence="4">
    <location>
        <begin position="1"/>
        <end position="96"/>
    </location>
</feature>
<dbReference type="SUPFAM" id="SSF46894">
    <property type="entry name" value="C-terminal effector domain of the bipartite response regulators"/>
    <property type="match status" value="1"/>
</dbReference>
<evidence type="ECO:0000259" key="6">
    <source>
        <dbReference type="PROSITE" id="PS51755"/>
    </source>
</evidence>
<evidence type="ECO:0000313" key="7">
    <source>
        <dbReference type="EMBL" id="WTU71926.1"/>
    </source>
</evidence>
<dbReference type="InterPro" id="IPR011990">
    <property type="entry name" value="TPR-like_helical_dom_sf"/>
</dbReference>
<feature type="domain" description="OmpR/PhoB-type" evidence="6">
    <location>
        <begin position="1"/>
        <end position="96"/>
    </location>
</feature>
<dbReference type="InterPro" id="IPR001867">
    <property type="entry name" value="OmpR/PhoB-type_DNA-bd"/>
</dbReference>
<dbReference type="InterPro" id="IPR005158">
    <property type="entry name" value="BTAD"/>
</dbReference>
<proteinExistence type="inferred from homology"/>
<evidence type="ECO:0000256" key="5">
    <source>
        <dbReference type="SAM" id="MobiDB-lite"/>
    </source>
</evidence>
<accession>A0AAU2JJK7</accession>
<comment type="similarity">
    <text evidence="1">Belongs to the AfsR/DnrI/RedD regulatory family.</text>
</comment>
<dbReference type="GO" id="GO:0003677">
    <property type="term" value="F:DNA binding"/>
    <property type="evidence" value="ECO:0007669"/>
    <property type="project" value="UniProtKB-UniRule"/>
</dbReference>
<dbReference type="GO" id="GO:0006355">
    <property type="term" value="P:regulation of DNA-templated transcription"/>
    <property type="evidence" value="ECO:0007669"/>
    <property type="project" value="InterPro"/>
</dbReference>
<dbReference type="Gene3D" id="3.40.50.300">
    <property type="entry name" value="P-loop containing nucleotide triphosphate hydrolases"/>
    <property type="match status" value="1"/>
</dbReference>
<evidence type="ECO:0000256" key="3">
    <source>
        <dbReference type="ARBA" id="ARBA00023125"/>
    </source>
</evidence>
<dbReference type="EMBL" id="CP108264">
    <property type="protein sequence ID" value="WTU71926.1"/>
    <property type="molecule type" value="Genomic_DNA"/>
</dbReference>
<feature type="compositionally biased region" description="Pro residues" evidence="5">
    <location>
        <begin position="278"/>
        <end position="287"/>
    </location>
</feature>
<dbReference type="AlphaFoldDB" id="A0AAU2JJK7"/>